<dbReference type="SUPFAM" id="SSF53335">
    <property type="entry name" value="S-adenosyl-L-methionine-dependent methyltransferases"/>
    <property type="match status" value="1"/>
</dbReference>
<dbReference type="SUPFAM" id="SSF103473">
    <property type="entry name" value="MFS general substrate transporter"/>
    <property type="match status" value="1"/>
</dbReference>
<dbReference type="Proteomes" id="UP000076079">
    <property type="component" value="Chromosome"/>
</dbReference>
<keyword evidence="2" id="KW-0812">Transmembrane</keyword>
<dbReference type="EMBL" id="CP015136">
    <property type="protein sequence ID" value="AMY10032.1"/>
    <property type="molecule type" value="Genomic_DNA"/>
</dbReference>
<feature type="transmembrane region" description="Helical" evidence="2">
    <location>
        <begin position="268"/>
        <end position="288"/>
    </location>
</feature>
<keyword evidence="1" id="KW-0620">Polyamine biosynthesis</keyword>
<feature type="transmembrane region" description="Helical" evidence="2">
    <location>
        <begin position="377"/>
        <end position="394"/>
    </location>
</feature>
<dbReference type="RefSeq" id="WP_110171717.1">
    <property type="nucleotide sequence ID" value="NZ_CP015136.1"/>
</dbReference>
<dbReference type="GO" id="GO:0006596">
    <property type="term" value="P:polyamine biosynthetic process"/>
    <property type="evidence" value="ECO:0007669"/>
    <property type="project" value="UniProtKB-KW"/>
</dbReference>
<protein>
    <submittedName>
        <fullName evidence="3">Spermidine synthase</fullName>
    </submittedName>
</protein>
<feature type="transmembrane region" description="Helical" evidence="2">
    <location>
        <begin position="109"/>
        <end position="130"/>
    </location>
</feature>
<evidence type="ECO:0000256" key="2">
    <source>
        <dbReference type="SAM" id="Phobius"/>
    </source>
</evidence>
<reference evidence="4" key="2">
    <citation type="submission" date="2016-04" db="EMBL/GenBank/DDBJ databases">
        <title>First Complete Genome Sequence of a Subdivision 6 Acidobacterium.</title>
        <authorList>
            <person name="Huang S."/>
            <person name="Vieira S."/>
            <person name="Bunk B."/>
            <person name="Riedel T."/>
            <person name="Sproeer C."/>
            <person name="Overmann J."/>
        </authorList>
    </citation>
    <scope>NUCLEOTIDE SEQUENCE [LARGE SCALE GENOMIC DNA]</scope>
    <source>
        <strain evidence="4">DSM 100886 HEG_-6_39</strain>
    </source>
</reference>
<feature type="transmembrane region" description="Helical" evidence="2">
    <location>
        <begin position="406"/>
        <end position="430"/>
    </location>
</feature>
<keyword evidence="2" id="KW-0472">Membrane</keyword>
<gene>
    <name evidence="3" type="ORF">LuPra_03260</name>
</gene>
<dbReference type="STRING" id="1855912.LuPra_03260"/>
<name>A0A143PN66_LUTPR</name>
<dbReference type="InterPro" id="IPR036259">
    <property type="entry name" value="MFS_trans_sf"/>
</dbReference>
<evidence type="ECO:0000313" key="4">
    <source>
        <dbReference type="Proteomes" id="UP000076079"/>
    </source>
</evidence>
<proteinExistence type="predicted"/>
<dbReference type="InterPro" id="IPR029063">
    <property type="entry name" value="SAM-dependent_MTases_sf"/>
</dbReference>
<feature type="transmembrane region" description="Helical" evidence="2">
    <location>
        <begin position="39"/>
        <end position="58"/>
    </location>
</feature>
<evidence type="ECO:0000313" key="3">
    <source>
        <dbReference type="EMBL" id="AMY10032.1"/>
    </source>
</evidence>
<dbReference type="PANTHER" id="PTHR43317">
    <property type="entry name" value="THERMOSPERMINE SYNTHASE ACAULIS5"/>
    <property type="match status" value="1"/>
</dbReference>
<keyword evidence="2" id="KW-1133">Transmembrane helix</keyword>
<feature type="transmembrane region" description="Helical" evidence="2">
    <location>
        <begin position="70"/>
        <end position="89"/>
    </location>
</feature>
<dbReference type="AlphaFoldDB" id="A0A143PN66"/>
<evidence type="ECO:0000256" key="1">
    <source>
        <dbReference type="ARBA" id="ARBA00023115"/>
    </source>
</evidence>
<feature type="transmembrane region" description="Helical" evidence="2">
    <location>
        <begin position="7"/>
        <end position="33"/>
    </location>
</feature>
<keyword evidence="4" id="KW-1185">Reference proteome</keyword>
<feature type="transmembrane region" description="Helical" evidence="2">
    <location>
        <begin position="151"/>
        <end position="170"/>
    </location>
</feature>
<accession>A0A143PN66</accession>
<dbReference type="PANTHER" id="PTHR43317:SF1">
    <property type="entry name" value="THERMOSPERMINE SYNTHASE ACAULIS5"/>
    <property type="match status" value="1"/>
</dbReference>
<dbReference type="NCBIfam" id="NF037959">
    <property type="entry name" value="MFS_SpdSyn"/>
    <property type="match status" value="1"/>
</dbReference>
<feature type="transmembrane region" description="Helical" evidence="2">
    <location>
        <begin position="182"/>
        <end position="201"/>
    </location>
</feature>
<dbReference type="Gene3D" id="3.40.50.150">
    <property type="entry name" value="Vaccinia Virus protein VP39"/>
    <property type="match status" value="1"/>
</dbReference>
<dbReference type="KEGG" id="abac:LuPra_03260"/>
<organism evidence="3 4">
    <name type="scientific">Luteitalea pratensis</name>
    <dbReference type="NCBI Taxonomy" id="1855912"/>
    <lineage>
        <taxon>Bacteria</taxon>
        <taxon>Pseudomonadati</taxon>
        <taxon>Acidobacteriota</taxon>
        <taxon>Vicinamibacteria</taxon>
        <taxon>Vicinamibacterales</taxon>
        <taxon>Vicinamibacteraceae</taxon>
        <taxon>Luteitalea</taxon>
    </lineage>
</organism>
<feature type="transmembrane region" description="Helical" evidence="2">
    <location>
        <begin position="317"/>
        <end position="336"/>
    </location>
</feature>
<sequence length="696" mass="74387">MNGAAAFGLAIGLGACLLFQIQFLLAKLILPWFGGSPSVWSTSLVVFQVLLLAGYAYAHAIAALPRRAQALRHGTVIAIVLVLLAWRAVAWPSPVTPGDGWKPAPDASPVTQILVLLTGAIGLPFVLLASTSPLLQRWYADCYPDRSPYRLYALSNLGSLAGLLSYPWLVEPYLDVFQQGRWWTVGYVVYALATITCLCSMRGVDDAHGPHGDAPAAPVMAETGPAAEGGAPPTRVDQIIWLLLAAVPAAMLQATTTKITQDVAAVPFLWMVPLAIYLLTFIVAFELPRLFQRELLTLAVALGIAAALPEWSARVTLATMLGLLAAIGWCFHGELASRAPTPAWLTRYFLLVSAGGASGSAIVALGAPVLFDGLVEYPLTLVAAALLLGVVHVVRAELMELRRARVARVAGVMCALLGGMVAAKTALGWADLTSDSVFTSRNFFGALRVREQQFDTGERYRRLQHGTTLHGLQYLQGAKTTLATTYYTTSSGVGLALGALSTLERPARVGIIGLGTGTLAAYGRKGDAFTFFEIDPQVVALSVAPTPLFRYLRDSPATITIEGGDARLSLERDAAYGFDVLAVDAFSSDSVPVHLLTREAFTLYARHLRGPRSVLAVHVSNRYLELAGIVQAGGATAGFTSVEVVDDLVTNDHERSTWMLLARDPDALASFGLQWSTPAIAPWTDASSNLLQAVRW</sequence>
<dbReference type="OrthoDB" id="9761985at2"/>
<reference evidence="3 4" key="1">
    <citation type="journal article" date="2016" name="Genome Announc.">
        <title>First Complete Genome Sequence of a Subdivision 6 Acidobacterium Strain.</title>
        <authorList>
            <person name="Huang S."/>
            <person name="Vieira S."/>
            <person name="Bunk B."/>
            <person name="Riedel T."/>
            <person name="Sproer C."/>
            <person name="Overmann J."/>
        </authorList>
    </citation>
    <scope>NUCLEOTIDE SEQUENCE [LARGE SCALE GENOMIC DNA]</scope>
    <source>
        <strain evidence="4">DSM 100886 HEG_-6_39</strain>
    </source>
</reference>
<feature type="transmembrane region" description="Helical" evidence="2">
    <location>
        <begin position="348"/>
        <end position="371"/>
    </location>
</feature>